<comment type="caution">
    <text evidence="1">The sequence shown here is derived from an EMBL/GenBank/DDBJ whole genome shotgun (WGS) entry which is preliminary data.</text>
</comment>
<dbReference type="RefSeq" id="WP_204978093.1">
    <property type="nucleotide sequence ID" value="NZ_JBHTII010000001.1"/>
</dbReference>
<keyword evidence="1" id="KW-0489">Methyltransferase</keyword>
<name>A0ABW3AH59_9MICO</name>
<keyword evidence="2" id="KW-1185">Reference proteome</keyword>
<dbReference type="EMBL" id="JBHTII010000001">
    <property type="protein sequence ID" value="MFD0790315.1"/>
    <property type="molecule type" value="Genomic_DNA"/>
</dbReference>
<proteinExistence type="predicted"/>
<evidence type="ECO:0000313" key="1">
    <source>
        <dbReference type="EMBL" id="MFD0790315.1"/>
    </source>
</evidence>
<sequence>MSACLPCDLEAADSSAVVFRDDAWSCDVAEGYDVPGWYVLRLRRHAEGWPELSADEAARFGTVSQRIANAIRETTGAAGVYFMSFGENYPHFHFLVIARPAGLAPEHRGPGILALREANRDRGAALTVAADVRATLTRPPALL</sequence>
<dbReference type="SUPFAM" id="SSF54197">
    <property type="entry name" value="HIT-like"/>
    <property type="match status" value="1"/>
</dbReference>
<evidence type="ECO:0000313" key="2">
    <source>
        <dbReference type="Proteomes" id="UP001597055"/>
    </source>
</evidence>
<dbReference type="Proteomes" id="UP001597055">
    <property type="component" value="Unassembled WGS sequence"/>
</dbReference>
<reference evidence="2" key="1">
    <citation type="journal article" date="2019" name="Int. J. Syst. Evol. Microbiol.">
        <title>The Global Catalogue of Microorganisms (GCM) 10K type strain sequencing project: providing services to taxonomists for standard genome sequencing and annotation.</title>
        <authorList>
            <consortium name="The Broad Institute Genomics Platform"/>
            <consortium name="The Broad Institute Genome Sequencing Center for Infectious Disease"/>
            <person name="Wu L."/>
            <person name="Ma J."/>
        </authorList>
    </citation>
    <scope>NUCLEOTIDE SEQUENCE [LARGE SCALE GENOMIC DNA]</scope>
    <source>
        <strain evidence="2">CCUG 54523</strain>
    </source>
</reference>
<dbReference type="EC" id="2.1.1.-" evidence="1"/>
<keyword evidence="1" id="KW-0808">Transferase</keyword>
<protein>
    <submittedName>
        <fullName evidence="1">HIT family protein</fullName>
        <ecNumber evidence="1">2.1.1.-</ecNumber>
    </submittedName>
</protein>
<organism evidence="1 2">
    <name type="scientific">Microbacterium insulae</name>
    <dbReference type="NCBI Taxonomy" id="483014"/>
    <lineage>
        <taxon>Bacteria</taxon>
        <taxon>Bacillati</taxon>
        <taxon>Actinomycetota</taxon>
        <taxon>Actinomycetes</taxon>
        <taxon>Micrococcales</taxon>
        <taxon>Microbacteriaceae</taxon>
        <taxon>Microbacterium</taxon>
    </lineage>
</organism>
<dbReference type="GO" id="GO:0008168">
    <property type="term" value="F:methyltransferase activity"/>
    <property type="evidence" value="ECO:0007669"/>
    <property type="project" value="UniProtKB-KW"/>
</dbReference>
<gene>
    <name evidence="1" type="ORF">ACFQ0P_07895</name>
</gene>
<dbReference type="InterPro" id="IPR036265">
    <property type="entry name" value="HIT-like_sf"/>
</dbReference>
<dbReference type="GO" id="GO:0032259">
    <property type="term" value="P:methylation"/>
    <property type="evidence" value="ECO:0007669"/>
    <property type="project" value="UniProtKB-KW"/>
</dbReference>
<dbReference type="Gene3D" id="3.30.428.10">
    <property type="entry name" value="HIT-like"/>
    <property type="match status" value="1"/>
</dbReference>
<accession>A0ABW3AH59</accession>